<dbReference type="Proteomes" id="UP000247978">
    <property type="component" value="Unassembled WGS sequence"/>
</dbReference>
<evidence type="ECO:0000256" key="8">
    <source>
        <dbReference type="ARBA" id="ARBA00022490"/>
    </source>
</evidence>
<comment type="catalytic activity">
    <reaction evidence="1 14 15 16">
        <text>Endonucleolytic cleavage to 5'-phosphomonoester.</text>
        <dbReference type="EC" id="3.1.26.4"/>
    </reaction>
</comment>
<keyword evidence="12 14" id="KW-0378">Hydrolase</keyword>
<evidence type="ECO:0000256" key="14">
    <source>
        <dbReference type="HAMAP-Rule" id="MF_00052"/>
    </source>
</evidence>
<evidence type="ECO:0000256" key="4">
    <source>
        <dbReference type="ARBA" id="ARBA00004496"/>
    </source>
</evidence>
<dbReference type="GO" id="GO:0032299">
    <property type="term" value="C:ribonuclease H2 complex"/>
    <property type="evidence" value="ECO:0007669"/>
    <property type="project" value="TreeGrafter"/>
</dbReference>
<dbReference type="PANTHER" id="PTHR10954">
    <property type="entry name" value="RIBONUCLEASE H2 SUBUNIT A"/>
    <property type="match status" value="1"/>
</dbReference>
<dbReference type="InterPro" id="IPR024567">
    <property type="entry name" value="RNase_HII/HIII_dom"/>
</dbReference>
<evidence type="ECO:0000256" key="9">
    <source>
        <dbReference type="ARBA" id="ARBA00022722"/>
    </source>
</evidence>
<evidence type="ECO:0000256" key="2">
    <source>
        <dbReference type="ARBA" id="ARBA00001946"/>
    </source>
</evidence>
<evidence type="ECO:0000256" key="5">
    <source>
        <dbReference type="ARBA" id="ARBA00007383"/>
    </source>
</evidence>
<evidence type="ECO:0000256" key="7">
    <source>
        <dbReference type="ARBA" id="ARBA00019179"/>
    </source>
</evidence>
<dbReference type="PROSITE" id="PS51975">
    <property type="entry name" value="RNASE_H_2"/>
    <property type="match status" value="1"/>
</dbReference>
<feature type="binding site" evidence="14 15">
    <location>
        <position position="78"/>
    </location>
    <ligand>
        <name>a divalent metal cation</name>
        <dbReference type="ChEBI" id="CHEBI:60240"/>
    </ligand>
</feature>
<dbReference type="SUPFAM" id="SSF53098">
    <property type="entry name" value="Ribonuclease H-like"/>
    <property type="match status" value="1"/>
</dbReference>
<keyword evidence="11 14" id="KW-0255">Endonuclease</keyword>
<feature type="domain" description="RNase H type-2" evidence="17">
    <location>
        <begin position="71"/>
        <end position="257"/>
    </location>
</feature>
<evidence type="ECO:0000256" key="1">
    <source>
        <dbReference type="ARBA" id="ARBA00000077"/>
    </source>
</evidence>
<keyword evidence="13 14" id="KW-0464">Manganese</keyword>
<keyword evidence="8 14" id="KW-0963">Cytoplasm</keyword>
<accession>A0A2V3W3Q6</accession>
<dbReference type="Pfam" id="PF01351">
    <property type="entry name" value="RNase_HII"/>
    <property type="match status" value="1"/>
</dbReference>
<dbReference type="GO" id="GO:0043137">
    <property type="term" value="P:DNA replication, removal of RNA primer"/>
    <property type="evidence" value="ECO:0007669"/>
    <property type="project" value="TreeGrafter"/>
</dbReference>
<dbReference type="FunFam" id="3.30.420.10:FF:000006">
    <property type="entry name" value="Ribonuclease HII"/>
    <property type="match status" value="1"/>
</dbReference>
<comment type="cofactor">
    <cofactor evidence="2">
        <name>Mg(2+)</name>
        <dbReference type="ChEBI" id="CHEBI:18420"/>
    </cofactor>
</comment>
<protein>
    <recommendedName>
        <fullName evidence="7 14">Ribonuclease HII</fullName>
        <shortName evidence="14">RNase HII</shortName>
        <ecNumber evidence="6 14">3.1.26.4</ecNumber>
    </recommendedName>
</protein>
<dbReference type="GO" id="GO:0004523">
    <property type="term" value="F:RNA-DNA hybrid ribonuclease activity"/>
    <property type="evidence" value="ECO:0007669"/>
    <property type="project" value="UniProtKB-UniRule"/>
</dbReference>
<dbReference type="HAMAP" id="MF_00052_B">
    <property type="entry name" value="RNase_HII_B"/>
    <property type="match status" value="1"/>
</dbReference>
<organism evidence="18 19">
    <name type="scientific">Pseudogracilibacillus auburnensis</name>
    <dbReference type="NCBI Taxonomy" id="1494959"/>
    <lineage>
        <taxon>Bacteria</taxon>
        <taxon>Bacillati</taxon>
        <taxon>Bacillota</taxon>
        <taxon>Bacilli</taxon>
        <taxon>Bacillales</taxon>
        <taxon>Bacillaceae</taxon>
        <taxon>Pseudogracilibacillus</taxon>
    </lineage>
</organism>
<dbReference type="Gene3D" id="3.30.420.10">
    <property type="entry name" value="Ribonuclease H-like superfamily/Ribonuclease H"/>
    <property type="match status" value="1"/>
</dbReference>
<evidence type="ECO:0000256" key="10">
    <source>
        <dbReference type="ARBA" id="ARBA00022723"/>
    </source>
</evidence>
<comment type="subcellular location">
    <subcellularLocation>
        <location evidence="4 14">Cytoplasm</location>
    </subcellularLocation>
</comment>
<dbReference type="GO" id="GO:0006298">
    <property type="term" value="P:mismatch repair"/>
    <property type="evidence" value="ECO:0007669"/>
    <property type="project" value="TreeGrafter"/>
</dbReference>
<dbReference type="NCBIfam" id="NF000594">
    <property type="entry name" value="PRK00015.1-1"/>
    <property type="match status" value="1"/>
</dbReference>
<sequence length="257" mass="28990">MKTKPIHTIKELLDQDEIDVELINELREDKRKGVQRLITIYDKKQQKKATLLHNFHQMDQFDQQFCTYGKAGLAGVDEAGRGPLAGPVVAAAVMLPAGFTLIGLTDSKQLTETERNIFYERITEQAISYHVSILHNKIIDEINIFQATKRAMIEALVNLEQTPTMALIDAVKLSGLPFPTKEIIKGDEKSVAIAAASVLAKVTRDRLMEEMDEKYPMYDFKNNKGYGTKKHLHALKKYGATPYHRRSFGPVMQAITS</sequence>
<reference evidence="18 19" key="1">
    <citation type="submission" date="2018-05" db="EMBL/GenBank/DDBJ databases">
        <title>Genomic Encyclopedia of Type Strains, Phase IV (KMG-IV): sequencing the most valuable type-strain genomes for metagenomic binning, comparative biology and taxonomic classification.</title>
        <authorList>
            <person name="Goeker M."/>
        </authorList>
    </citation>
    <scope>NUCLEOTIDE SEQUENCE [LARGE SCALE GENOMIC DNA]</scope>
    <source>
        <strain evidence="18 19">DSM 28556</strain>
    </source>
</reference>
<dbReference type="PANTHER" id="PTHR10954:SF18">
    <property type="entry name" value="RIBONUCLEASE HII"/>
    <property type="match status" value="1"/>
</dbReference>
<dbReference type="CDD" id="cd07182">
    <property type="entry name" value="RNase_HII_bacteria_HII_like"/>
    <property type="match status" value="1"/>
</dbReference>
<evidence type="ECO:0000256" key="11">
    <source>
        <dbReference type="ARBA" id="ARBA00022759"/>
    </source>
</evidence>
<dbReference type="EC" id="3.1.26.4" evidence="6 14"/>
<evidence type="ECO:0000256" key="16">
    <source>
        <dbReference type="RuleBase" id="RU003515"/>
    </source>
</evidence>
<evidence type="ECO:0000313" key="19">
    <source>
        <dbReference type="Proteomes" id="UP000247978"/>
    </source>
</evidence>
<evidence type="ECO:0000313" key="18">
    <source>
        <dbReference type="EMBL" id="PXW88590.1"/>
    </source>
</evidence>
<dbReference type="GO" id="GO:0005737">
    <property type="term" value="C:cytoplasm"/>
    <property type="evidence" value="ECO:0007669"/>
    <property type="project" value="UniProtKB-SubCell"/>
</dbReference>
<dbReference type="EMBL" id="QJJQ01000003">
    <property type="protein sequence ID" value="PXW88590.1"/>
    <property type="molecule type" value="Genomic_DNA"/>
</dbReference>
<evidence type="ECO:0000256" key="3">
    <source>
        <dbReference type="ARBA" id="ARBA00004065"/>
    </source>
</evidence>
<comment type="caution">
    <text evidence="18">The sequence shown here is derived from an EMBL/GenBank/DDBJ whole genome shotgun (WGS) entry which is preliminary data.</text>
</comment>
<dbReference type="GO" id="GO:0030145">
    <property type="term" value="F:manganese ion binding"/>
    <property type="evidence" value="ECO:0007669"/>
    <property type="project" value="UniProtKB-UniRule"/>
</dbReference>
<dbReference type="InterPro" id="IPR036397">
    <property type="entry name" value="RNaseH_sf"/>
</dbReference>
<keyword evidence="9 14" id="KW-0540">Nuclease</keyword>
<dbReference type="InterPro" id="IPR001352">
    <property type="entry name" value="RNase_HII/HIII"/>
</dbReference>
<comment type="function">
    <text evidence="3 14 16">Endonuclease that specifically degrades the RNA of RNA-DNA hybrids.</text>
</comment>
<dbReference type="InterPro" id="IPR012337">
    <property type="entry name" value="RNaseH-like_sf"/>
</dbReference>
<evidence type="ECO:0000256" key="13">
    <source>
        <dbReference type="ARBA" id="ARBA00023211"/>
    </source>
</evidence>
<evidence type="ECO:0000256" key="15">
    <source>
        <dbReference type="PROSITE-ProRule" id="PRU01319"/>
    </source>
</evidence>
<dbReference type="NCBIfam" id="NF000595">
    <property type="entry name" value="PRK00015.1-3"/>
    <property type="match status" value="1"/>
</dbReference>
<gene>
    <name evidence="14" type="primary">rnhB</name>
    <name evidence="18" type="ORF">DFR56_10395</name>
</gene>
<feature type="binding site" evidence="14 15">
    <location>
        <position position="169"/>
    </location>
    <ligand>
        <name>a divalent metal cation</name>
        <dbReference type="ChEBI" id="CHEBI:60240"/>
    </ligand>
</feature>
<keyword evidence="10 14" id="KW-0479">Metal-binding</keyword>
<dbReference type="InterPro" id="IPR022898">
    <property type="entry name" value="RNase_HII"/>
</dbReference>
<evidence type="ECO:0000256" key="12">
    <source>
        <dbReference type="ARBA" id="ARBA00022801"/>
    </source>
</evidence>
<keyword evidence="19" id="KW-1185">Reference proteome</keyword>
<dbReference type="GO" id="GO:0003723">
    <property type="term" value="F:RNA binding"/>
    <property type="evidence" value="ECO:0007669"/>
    <property type="project" value="UniProtKB-UniRule"/>
</dbReference>
<dbReference type="RefSeq" id="WP_110394430.1">
    <property type="nucleotide sequence ID" value="NZ_JADIJL010000015.1"/>
</dbReference>
<name>A0A2V3W3Q6_9BACI</name>
<comment type="cofactor">
    <cofactor evidence="14 15">
        <name>Mn(2+)</name>
        <dbReference type="ChEBI" id="CHEBI:29035"/>
    </cofactor>
    <cofactor evidence="14 15">
        <name>Mg(2+)</name>
        <dbReference type="ChEBI" id="CHEBI:18420"/>
    </cofactor>
    <text evidence="14 15">Manganese or magnesium. Binds 1 divalent metal ion per monomer in the absence of substrate. May bind a second metal ion after substrate binding.</text>
</comment>
<evidence type="ECO:0000259" key="17">
    <source>
        <dbReference type="PROSITE" id="PS51975"/>
    </source>
</evidence>
<comment type="similarity">
    <text evidence="5 14 16">Belongs to the RNase HII family.</text>
</comment>
<evidence type="ECO:0000256" key="6">
    <source>
        <dbReference type="ARBA" id="ARBA00012180"/>
    </source>
</evidence>
<feature type="binding site" evidence="14 15">
    <location>
        <position position="77"/>
    </location>
    <ligand>
        <name>a divalent metal cation</name>
        <dbReference type="ChEBI" id="CHEBI:60240"/>
    </ligand>
</feature>
<dbReference type="AlphaFoldDB" id="A0A2V3W3Q6"/>
<proteinExistence type="inferred from homology"/>
<dbReference type="OrthoDB" id="9803420at2"/>